<name>A0A8J2QZE8_9NEOP</name>
<dbReference type="InterPro" id="IPR051826">
    <property type="entry name" value="E3_ubiquitin-ligase_domain"/>
</dbReference>
<dbReference type="PANTHER" id="PTHR22765:SF416">
    <property type="entry name" value="E3 UBIQUITIN-PROTEIN LIGASE GODZILLA"/>
    <property type="match status" value="1"/>
</dbReference>
<keyword evidence="5" id="KW-1133">Transmembrane helix</keyword>
<evidence type="ECO:0000313" key="7">
    <source>
        <dbReference type="EMBL" id="CAG9574185.1"/>
    </source>
</evidence>
<reference evidence="7" key="1">
    <citation type="submission" date="2021-09" db="EMBL/GenBank/DDBJ databases">
        <authorList>
            <person name="Martin H S."/>
        </authorList>
    </citation>
    <scope>NUCLEOTIDE SEQUENCE</scope>
</reference>
<feature type="transmembrane region" description="Helical" evidence="5">
    <location>
        <begin position="16"/>
        <end position="36"/>
    </location>
</feature>
<dbReference type="InterPro" id="IPR013083">
    <property type="entry name" value="Znf_RING/FYVE/PHD"/>
</dbReference>
<dbReference type="GO" id="GO:0008270">
    <property type="term" value="F:zinc ion binding"/>
    <property type="evidence" value="ECO:0007669"/>
    <property type="project" value="UniProtKB-KW"/>
</dbReference>
<evidence type="ECO:0000256" key="4">
    <source>
        <dbReference type="SAM" id="MobiDB-lite"/>
    </source>
</evidence>
<feature type="compositionally biased region" description="Polar residues" evidence="4">
    <location>
        <begin position="68"/>
        <end position="82"/>
    </location>
</feature>
<accession>A0A8J2QZE8</accession>
<dbReference type="InterPro" id="IPR001841">
    <property type="entry name" value="Znf_RING"/>
</dbReference>
<comment type="caution">
    <text evidence="7">The sequence shown here is derived from an EMBL/GenBank/DDBJ whole genome shotgun (WGS) entry which is preliminary data.</text>
</comment>
<feature type="region of interest" description="Disordered" evidence="4">
    <location>
        <begin position="64"/>
        <end position="134"/>
    </location>
</feature>
<evidence type="ECO:0000256" key="3">
    <source>
        <dbReference type="PROSITE-ProRule" id="PRU00175"/>
    </source>
</evidence>
<dbReference type="GO" id="GO:0061630">
    <property type="term" value="F:ubiquitin protein ligase activity"/>
    <property type="evidence" value="ECO:0007669"/>
    <property type="project" value="TreeGrafter"/>
</dbReference>
<evidence type="ECO:0000313" key="8">
    <source>
        <dbReference type="Proteomes" id="UP000789524"/>
    </source>
</evidence>
<feature type="compositionally biased region" description="Acidic residues" evidence="4">
    <location>
        <begin position="98"/>
        <end position="108"/>
    </location>
</feature>
<proteinExistence type="predicted"/>
<dbReference type="GO" id="GO:0006511">
    <property type="term" value="P:ubiquitin-dependent protein catabolic process"/>
    <property type="evidence" value="ECO:0007669"/>
    <property type="project" value="TreeGrafter"/>
</dbReference>
<dbReference type="GO" id="GO:0005737">
    <property type="term" value="C:cytoplasm"/>
    <property type="evidence" value="ECO:0007669"/>
    <property type="project" value="TreeGrafter"/>
</dbReference>
<keyword evidence="5" id="KW-0812">Transmembrane</keyword>
<dbReference type="EMBL" id="CAKASE010000072">
    <property type="protein sequence ID" value="CAG9574185.1"/>
    <property type="molecule type" value="Genomic_DNA"/>
</dbReference>
<dbReference type="PANTHER" id="PTHR22765">
    <property type="entry name" value="RING FINGER AND PROTEASE ASSOCIATED DOMAIN-CONTAINING"/>
    <property type="match status" value="1"/>
</dbReference>
<evidence type="ECO:0000259" key="6">
    <source>
        <dbReference type="PROSITE" id="PS50089"/>
    </source>
</evidence>
<organism evidence="7 8">
    <name type="scientific">Danaus chrysippus</name>
    <name type="common">African queen</name>
    <dbReference type="NCBI Taxonomy" id="151541"/>
    <lineage>
        <taxon>Eukaryota</taxon>
        <taxon>Metazoa</taxon>
        <taxon>Ecdysozoa</taxon>
        <taxon>Arthropoda</taxon>
        <taxon>Hexapoda</taxon>
        <taxon>Insecta</taxon>
        <taxon>Pterygota</taxon>
        <taxon>Neoptera</taxon>
        <taxon>Endopterygota</taxon>
        <taxon>Lepidoptera</taxon>
        <taxon>Glossata</taxon>
        <taxon>Ditrysia</taxon>
        <taxon>Papilionoidea</taxon>
        <taxon>Nymphalidae</taxon>
        <taxon>Danainae</taxon>
        <taxon>Danaini</taxon>
        <taxon>Danaina</taxon>
        <taxon>Danaus</taxon>
        <taxon>Anosia</taxon>
    </lineage>
</organism>
<dbReference type="SMART" id="SM00184">
    <property type="entry name" value="RING"/>
    <property type="match status" value="1"/>
</dbReference>
<dbReference type="Pfam" id="PF13639">
    <property type="entry name" value="zf-RING_2"/>
    <property type="match status" value="1"/>
</dbReference>
<keyword evidence="8" id="KW-1185">Reference proteome</keyword>
<sequence>MSFREEDNQRNCPSRGLGLAAAAIGVGVGAALYYFFSKRPEHPTASGSTSEAWHCETDRAFLEENNSDDYSTISEHSTTDTSINEDNENFCTCNNNSEDSDSETEYSETDSSQTSIESSVSSEESDRSYDSNVDTSDLMTRLNDVIDSALSSESSGLVEWDVTSTLDVPSFAPTYSNQLNSFLSSIFSPRRSSSRERSRTEEQCSICFDMIQPSQECMALPCTHFFHTTCILPWLEQQQTCPNCRKNID</sequence>
<gene>
    <name evidence="7" type="ORF">DCHRY22_LOCUS10795</name>
</gene>
<dbReference type="AlphaFoldDB" id="A0A8J2QZE8"/>
<dbReference type="CDD" id="cd16454">
    <property type="entry name" value="RING-H2_PA-TM-RING"/>
    <property type="match status" value="1"/>
</dbReference>
<keyword evidence="5" id="KW-0472">Membrane</keyword>
<feature type="domain" description="RING-type" evidence="6">
    <location>
        <begin position="204"/>
        <end position="245"/>
    </location>
</feature>
<dbReference type="OrthoDB" id="8062037at2759"/>
<keyword evidence="1 3" id="KW-0863">Zinc-finger</keyword>
<dbReference type="SUPFAM" id="SSF57850">
    <property type="entry name" value="RING/U-box"/>
    <property type="match status" value="1"/>
</dbReference>
<feature type="compositionally biased region" description="Low complexity" evidence="4">
    <location>
        <begin position="109"/>
        <end position="122"/>
    </location>
</feature>
<evidence type="ECO:0000256" key="5">
    <source>
        <dbReference type="SAM" id="Phobius"/>
    </source>
</evidence>
<dbReference type="PROSITE" id="PS50089">
    <property type="entry name" value="ZF_RING_2"/>
    <property type="match status" value="1"/>
</dbReference>
<protein>
    <submittedName>
        <fullName evidence="7">(African queen) hypothetical protein</fullName>
    </submittedName>
</protein>
<dbReference type="Proteomes" id="UP000789524">
    <property type="component" value="Unassembled WGS sequence"/>
</dbReference>
<evidence type="ECO:0000256" key="1">
    <source>
        <dbReference type="ARBA" id="ARBA00022771"/>
    </source>
</evidence>
<dbReference type="Gene3D" id="3.30.40.10">
    <property type="entry name" value="Zinc/RING finger domain, C3HC4 (zinc finger)"/>
    <property type="match status" value="1"/>
</dbReference>
<keyword evidence="2" id="KW-0862">Zinc</keyword>
<evidence type="ECO:0000256" key="2">
    <source>
        <dbReference type="ARBA" id="ARBA00022833"/>
    </source>
</evidence>
<keyword evidence="1 3" id="KW-0479">Metal-binding</keyword>